<dbReference type="Proteomes" id="UP000008037">
    <property type="component" value="Chromosome"/>
</dbReference>
<dbReference type="InParanoid" id="K0IAL6"/>
<dbReference type="EMBL" id="CP002408">
    <property type="protein sequence ID" value="AFU58366.1"/>
    <property type="molecule type" value="Genomic_DNA"/>
</dbReference>
<dbReference type="STRING" id="1237085.Ngar_c14300"/>
<protein>
    <submittedName>
        <fullName evidence="2">Uncharacterized protein</fullName>
    </submittedName>
</protein>
<keyword evidence="1" id="KW-0812">Transmembrane</keyword>
<dbReference type="GeneID" id="13797689"/>
<dbReference type="AlphaFoldDB" id="K0IAL6"/>
<dbReference type="HOGENOM" id="CLU_2490576_0_0_2"/>
<evidence type="ECO:0000256" key="1">
    <source>
        <dbReference type="SAM" id="Phobius"/>
    </source>
</evidence>
<evidence type="ECO:0000313" key="3">
    <source>
        <dbReference type="Proteomes" id="UP000008037"/>
    </source>
</evidence>
<feature type="transmembrane region" description="Helical" evidence="1">
    <location>
        <begin position="62"/>
        <end position="82"/>
    </location>
</feature>
<accession>K0IAL6</accession>
<keyword evidence="1" id="KW-1133">Transmembrane helix</keyword>
<evidence type="ECO:0000313" key="2">
    <source>
        <dbReference type="EMBL" id="AFU58366.1"/>
    </source>
</evidence>
<reference evidence="2 3" key="1">
    <citation type="journal article" date="2012" name="Environ. Microbiol.">
        <title>The genome of the ammonia-oxidizing Candidatus Nitrososphaera gargensis: insights into metabolic versatility and environmental adaptations.</title>
        <authorList>
            <person name="Spang A."/>
            <person name="Poehlein A."/>
            <person name="Offre P."/>
            <person name="Zumbragel S."/>
            <person name="Haider S."/>
            <person name="Rychlik N."/>
            <person name="Nowka B."/>
            <person name="Schmeisser C."/>
            <person name="Lebedeva E.V."/>
            <person name="Rattei T."/>
            <person name="Bohm C."/>
            <person name="Schmid M."/>
            <person name="Galushko A."/>
            <person name="Hatzenpichler R."/>
            <person name="Weinmaier T."/>
            <person name="Daniel R."/>
            <person name="Schleper C."/>
            <person name="Spieck E."/>
            <person name="Streit W."/>
            <person name="Wagner M."/>
        </authorList>
    </citation>
    <scope>NUCLEOTIDE SEQUENCE [LARGE SCALE GENOMIC DNA]</scope>
    <source>
        <strain evidence="3">Ga9.2</strain>
    </source>
</reference>
<organism evidence="2 3">
    <name type="scientific">Nitrososphaera gargensis (strain Ga9.2)</name>
    <dbReference type="NCBI Taxonomy" id="1237085"/>
    <lineage>
        <taxon>Archaea</taxon>
        <taxon>Nitrososphaerota</taxon>
        <taxon>Nitrososphaeria</taxon>
        <taxon>Nitrososphaerales</taxon>
        <taxon>Nitrososphaeraceae</taxon>
        <taxon>Nitrososphaera</taxon>
    </lineage>
</organism>
<dbReference type="BioCyc" id="CNIT1237085:G1324-1428-MONOMER"/>
<keyword evidence="3" id="KW-1185">Reference proteome</keyword>
<gene>
    <name evidence="2" type="ordered locus">Ngar_c14300</name>
</gene>
<feature type="transmembrane region" description="Helical" evidence="1">
    <location>
        <begin position="7"/>
        <end position="27"/>
    </location>
</feature>
<proteinExistence type="predicted"/>
<dbReference type="RefSeq" id="WP_015018903.1">
    <property type="nucleotide sequence ID" value="NC_018719.1"/>
</dbReference>
<sequence length="90" mass="9881">MASARRYLYVGVIILSVSGAIAIYLNFQGVRCLSDLALVDRSVLAPTQLEEMERNCSIVTNSYVYSVYGVVAGIMLVVIGFMRKRKGNVS</sequence>
<dbReference type="KEGG" id="nga:Ngar_c14300"/>
<name>K0IAL6_NITGG</name>
<keyword evidence="1" id="KW-0472">Membrane</keyword>